<gene>
    <name evidence="2" type="ORF">OHK93_000654</name>
</gene>
<keyword evidence="3" id="KW-1185">Reference proteome</keyword>
<sequence>MHLHWLCNLTGLLALTSCAVAAPAQTANSPYPIDFTLYYKAIPFKDLPFNRDNLISTLNSYLLTVIYPAMIERGAGARMEPPEDAYNKDLIAIRFGASYTPHLPALSDIEIIVTGMKGAALNPRYNAVEEANIVVFKGGVSRNVVAGISLTVFPVASNSSLSDTGSSAVDVA</sequence>
<evidence type="ECO:0000313" key="3">
    <source>
        <dbReference type="Proteomes" id="UP001161017"/>
    </source>
</evidence>
<organism evidence="2 3">
    <name type="scientific">Ramalina farinacea</name>
    <dbReference type="NCBI Taxonomy" id="258253"/>
    <lineage>
        <taxon>Eukaryota</taxon>
        <taxon>Fungi</taxon>
        <taxon>Dikarya</taxon>
        <taxon>Ascomycota</taxon>
        <taxon>Pezizomycotina</taxon>
        <taxon>Lecanoromycetes</taxon>
        <taxon>OSLEUM clade</taxon>
        <taxon>Lecanoromycetidae</taxon>
        <taxon>Lecanorales</taxon>
        <taxon>Lecanorineae</taxon>
        <taxon>Ramalinaceae</taxon>
        <taxon>Ramalina</taxon>
    </lineage>
</organism>
<dbReference type="EMBL" id="JAPUFD010000001">
    <property type="protein sequence ID" value="MDI1485516.1"/>
    <property type="molecule type" value="Genomic_DNA"/>
</dbReference>
<protein>
    <submittedName>
        <fullName evidence="2">Uncharacterized protein</fullName>
    </submittedName>
</protein>
<dbReference type="AlphaFoldDB" id="A0AA43QII1"/>
<feature type="chain" id="PRO_5041261646" evidence="1">
    <location>
        <begin position="22"/>
        <end position="172"/>
    </location>
</feature>
<reference evidence="2" key="1">
    <citation type="journal article" date="2023" name="Genome Biol. Evol.">
        <title>First Whole Genome Sequence and Flow Cytometry Genome Size Data for the Lichen-Forming Fungus Ramalina farinacea (Ascomycota).</title>
        <authorList>
            <person name="Llewellyn T."/>
            <person name="Mian S."/>
            <person name="Hill R."/>
            <person name="Leitch I.J."/>
            <person name="Gaya E."/>
        </authorList>
    </citation>
    <scope>NUCLEOTIDE SEQUENCE</scope>
    <source>
        <strain evidence="2">LIQ254RAFAR</strain>
    </source>
</reference>
<evidence type="ECO:0000256" key="1">
    <source>
        <dbReference type="SAM" id="SignalP"/>
    </source>
</evidence>
<dbReference type="Proteomes" id="UP001161017">
    <property type="component" value="Unassembled WGS sequence"/>
</dbReference>
<comment type="caution">
    <text evidence="2">The sequence shown here is derived from an EMBL/GenBank/DDBJ whole genome shotgun (WGS) entry which is preliminary data.</text>
</comment>
<keyword evidence="1" id="KW-0732">Signal</keyword>
<accession>A0AA43QII1</accession>
<evidence type="ECO:0000313" key="2">
    <source>
        <dbReference type="EMBL" id="MDI1485516.1"/>
    </source>
</evidence>
<proteinExistence type="predicted"/>
<name>A0AA43QII1_9LECA</name>
<feature type="signal peptide" evidence="1">
    <location>
        <begin position="1"/>
        <end position="21"/>
    </location>
</feature>